<dbReference type="Proteomes" id="UP000031565">
    <property type="component" value="Unassembled WGS sequence"/>
</dbReference>
<keyword evidence="5 10" id="KW-0547">Nucleotide-binding</keyword>
<dbReference type="SUPFAM" id="SSF52540">
    <property type="entry name" value="P-loop containing nucleoside triphosphate hydrolases"/>
    <property type="match status" value="1"/>
</dbReference>
<dbReference type="PANTHER" id="PTHR11649">
    <property type="entry name" value="MSS1/TRME-RELATED GTP-BINDING PROTEIN"/>
    <property type="match status" value="1"/>
</dbReference>
<keyword evidence="3 10" id="KW-0132">Cell division</keyword>
<feature type="domain" description="EngB-type G" evidence="11">
    <location>
        <begin position="23"/>
        <end position="197"/>
    </location>
</feature>
<evidence type="ECO:0000256" key="3">
    <source>
        <dbReference type="ARBA" id="ARBA00022618"/>
    </source>
</evidence>
<name>A0A2P6FBS9_9MOLU</name>
<dbReference type="PRINTS" id="PR00449">
    <property type="entry name" value="RASTRNSFRMNG"/>
</dbReference>
<evidence type="ECO:0000256" key="2">
    <source>
        <dbReference type="ARBA" id="ARBA00009638"/>
    </source>
</evidence>
<evidence type="ECO:0000256" key="7">
    <source>
        <dbReference type="ARBA" id="ARBA00023134"/>
    </source>
</evidence>
<dbReference type="GO" id="GO:0046872">
    <property type="term" value="F:metal ion binding"/>
    <property type="evidence" value="ECO:0007669"/>
    <property type="project" value="UniProtKB-KW"/>
</dbReference>
<dbReference type="GO" id="GO:0000917">
    <property type="term" value="P:division septum assembly"/>
    <property type="evidence" value="ECO:0007669"/>
    <property type="project" value="UniProtKB-KW"/>
</dbReference>
<sequence length="199" mass="23066">MFKFKNANYLTSAVNKMGWINDDLFEIAFLGKSNVGKSSFLNMLTNQRQLAKVSQIPGKTRMLNFFTINNNQFRIVDAPGYGFARANDEHKVAFAKMMEQYLTERNNLKFVCLLVDLRHSPTQDDYEMYQYLKHFKILTVVIGTKLDKLKKNDIQKQEKIIKTKLNFADSDYFIKTSSSKNIGRDECLTLFAKLLGFNV</sequence>
<keyword evidence="9 10" id="KW-0131">Cell cycle</keyword>
<dbReference type="InterPro" id="IPR019987">
    <property type="entry name" value="GTP-bd_ribosome_bio_YsxC"/>
</dbReference>
<dbReference type="Gene3D" id="3.40.50.300">
    <property type="entry name" value="P-loop containing nucleotide triphosphate hydrolases"/>
    <property type="match status" value="1"/>
</dbReference>
<accession>A0A2P6FBS9</accession>
<comment type="function">
    <text evidence="10">Necessary for normal cell division and for the maintenance of normal septation.</text>
</comment>
<keyword evidence="4" id="KW-0479">Metal-binding</keyword>
<gene>
    <name evidence="10 12" type="primary">engB</name>
    <name evidence="12" type="ORF">SMSRO_SF006840</name>
</gene>
<dbReference type="Pfam" id="PF01926">
    <property type="entry name" value="MMR_HSR1"/>
    <property type="match status" value="1"/>
</dbReference>
<evidence type="ECO:0000256" key="6">
    <source>
        <dbReference type="ARBA" id="ARBA00022842"/>
    </source>
</evidence>
<dbReference type="InterPro" id="IPR027417">
    <property type="entry name" value="P-loop_NTPase"/>
</dbReference>
<keyword evidence="8 10" id="KW-0717">Septation</keyword>
<keyword evidence="7 10" id="KW-0342">GTP-binding</keyword>
<evidence type="ECO:0000259" key="11">
    <source>
        <dbReference type="PROSITE" id="PS51706"/>
    </source>
</evidence>
<dbReference type="STRING" id="2138.SMSRO_v1c06540"/>
<organism evidence="12 13">
    <name type="scientific">Spiroplasma poulsonii</name>
    <dbReference type="NCBI Taxonomy" id="2138"/>
    <lineage>
        <taxon>Bacteria</taxon>
        <taxon>Bacillati</taxon>
        <taxon>Mycoplasmatota</taxon>
        <taxon>Mollicutes</taxon>
        <taxon>Entomoplasmatales</taxon>
        <taxon>Spiroplasmataceae</taxon>
        <taxon>Spiroplasma</taxon>
    </lineage>
</organism>
<comment type="similarity">
    <text evidence="2 10">Belongs to the TRAFAC class TrmE-Era-EngA-EngB-Septin-like GTPase superfamily. EngB GTPase family.</text>
</comment>
<dbReference type="NCBIfam" id="TIGR03598">
    <property type="entry name" value="GTPase_YsxC"/>
    <property type="match status" value="1"/>
</dbReference>
<dbReference type="PANTHER" id="PTHR11649:SF13">
    <property type="entry name" value="ENGB-TYPE G DOMAIN-CONTAINING PROTEIN"/>
    <property type="match status" value="1"/>
</dbReference>
<dbReference type="HAMAP" id="MF_00321">
    <property type="entry name" value="GTPase_EngB"/>
    <property type="match status" value="1"/>
</dbReference>
<dbReference type="EMBL" id="JTLV02000001">
    <property type="protein sequence ID" value="PQM30892.1"/>
    <property type="molecule type" value="Genomic_DNA"/>
</dbReference>
<comment type="caution">
    <text evidence="12">The sequence shown here is derived from an EMBL/GenBank/DDBJ whole genome shotgun (WGS) entry which is preliminary data.</text>
</comment>
<dbReference type="NCBIfam" id="TIGR00231">
    <property type="entry name" value="small_GTP"/>
    <property type="match status" value="1"/>
</dbReference>
<evidence type="ECO:0000256" key="1">
    <source>
        <dbReference type="ARBA" id="ARBA00001946"/>
    </source>
</evidence>
<dbReference type="CDD" id="cd01876">
    <property type="entry name" value="YihA_EngB"/>
    <property type="match status" value="1"/>
</dbReference>
<evidence type="ECO:0000313" key="12">
    <source>
        <dbReference type="EMBL" id="PQM30892.1"/>
    </source>
</evidence>
<keyword evidence="13" id="KW-1185">Reference proteome</keyword>
<dbReference type="InterPro" id="IPR006073">
    <property type="entry name" value="GTP-bd"/>
</dbReference>
<dbReference type="OrthoDB" id="9804921at2"/>
<evidence type="ECO:0000256" key="10">
    <source>
        <dbReference type="HAMAP-Rule" id="MF_00321"/>
    </source>
</evidence>
<comment type="cofactor">
    <cofactor evidence="1">
        <name>Mg(2+)</name>
        <dbReference type="ChEBI" id="CHEBI:18420"/>
    </cofactor>
</comment>
<evidence type="ECO:0000256" key="9">
    <source>
        <dbReference type="ARBA" id="ARBA00023306"/>
    </source>
</evidence>
<evidence type="ECO:0000256" key="8">
    <source>
        <dbReference type="ARBA" id="ARBA00023210"/>
    </source>
</evidence>
<dbReference type="PROSITE" id="PS51706">
    <property type="entry name" value="G_ENGB"/>
    <property type="match status" value="1"/>
</dbReference>
<proteinExistence type="inferred from homology"/>
<dbReference type="GO" id="GO:0005829">
    <property type="term" value="C:cytosol"/>
    <property type="evidence" value="ECO:0007669"/>
    <property type="project" value="TreeGrafter"/>
</dbReference>
<evidence type="ECO:0000256" key="5">
    <source>
        <dbReference type="ARBA" id="ARBA00022741"/>
    </source>
</evidence>
<evidence type="ECO:0000313" key="13">
    <source>
        <dbReference type="Proteomes" id="UP000031565"/>
    </source>
</evidence>
<dbReference type="GO" id="GO:0005525">
    <property type="term" value="F:GTP binding"/>
    <property type="evidence" value="ECO:0007669"/>
    <property type="project" value="UniProtKB-UniRule"/>
</dbReference>
<dbReference type="RefSeq" id="WP_040093069.1">
    <property type="nucleotide sequence ID" value="NZ_CM020866.1"/>
</dbReference>
<keyword evidence="6" id="KW-0460">Magnesium</keyword>
<dbReference type="AlphaFoldDB" id="A0A2P6FBS9"/>
<dbReference type="InterPro" id="IPR005225">
    <property type="entry name" value="Small_GTP-bd"/>
</dbReference>
<evidence type="ECO:0000256" key="4">
    <source>
        <dbReference type="ARBA" id="ARBA00022723"/>
    </source>
</evidence>
<protein>
    <recommendedName>
        <fullName evidence="10">Probable GTP-binding protein EngB</fullName>
    </recommendedName>
</protein>
<dbReference type="InterPro" id="IPR030393">
    <property type="entry name" value="G_ENGB_dom"/>
</dbReference>
<reference evidence="12 13" key="1">
    <citation type="journal article" date="2015" name="MBio">
        <title>Genome sequence of the Drosophila melanogaster male-killing Spiroplasma strain MSRO endosymbiont.</title>
        <authorList>
            <person name="Paredes J.C."/>
            <person name="Herren J.K."/>
            <person name="Schupfer F."/>
            <person name="Marin R."/>
            <person name="Claverol S."/>
            <person name="Kuo C.H."/>
            <person name="Lemaitre B."/>
            <person name="Beven L."/>
        </authorList>
    </citation>
    <scope>NUCLEOTIDE SEQUENCE [LARGE SCALE GENOMIC DNA]</scope>
    <source>
        <strain evidence="12 13">MSRO</strain>
    </source>
</reference>